<dbReference type="Proteomes" id="UP000663859">
    <property type="component" value="Unassembled WGS sequence"/>
</dbReference>
<dbReference type="Gene3D" id="3.40.50.2000">
    <property type="entry name" value="Glycogen Phosphorylase B"/>
    <property type="match status" value="2"/>
</dbReference>
<evidence type="ECO:0000313" key="2">
    <source>
        <dbReference type="EMBL" id="CAF0697443.1"/>
    </source>
</evidence>
<name>A0A8J2BSR1_9BACT</name>
<dbReference type="Gene3D" id="3.20.20.140">
    <property type="entry name" value="Metal-dependent hydrolases"/>
    <property type="match status" value="1"/>
</dbReference>
<protein>
    <submittedName>
        <fullName evidence="2">Histidinol-phosphatase</fullName>
    </submittedName>
</protein>
<dbReference type="PANTHER" id="PTHR45947:SF3">
    <property type="entry name" value="SULFOQUINOVOSYL TRANSFERASE SQD2"/>
    <property type="match status" value="1"/>
</dbReference>
<dbReference type="SUPFAM" id="SSF89550">
    <property type="entry name" value="PHP domain-like"/>
    <property type="match status" value="1"/>
</dbReference>
<proteinExistence type="predicted"/>
<dbReference type="AlphaFoldDB" id="A0A8J2BSR1"/>
<dbReference type="PANTHER" id="PTHR45947">
    <property type="entry name" value="SULFOQUINOVOSYL TRANSFERASE SQD2"/>
    <property type="match status" value="1"/>
</dbReference>
<comment type="caution">
    <text evidence="2">The sequence shown here is derived from an EMBL/GenBank/DDBJ whole genome shotgun (WGS) entry which is preliminary data.</text>
</comment>
<dbReference type="InterPro" id="IPR050194">
    <property type="entry name" value="Glycosyltransferase_grp1"/>
</dbReference>
<keyword evidence="3" id="KW-1185">Reference proteome</keyword>
<accession>A0A8J2BSR1</accession>
<gene>
    <name evidence="2" type="ORF">MPNT_220002</name>
</gene>
<evidence type="ECO:0000259" key="1">
    <source>
        <dbReference type="Pfam" id="PF13439"/>
    </source>
</evidence>
<dbReference type="Pfam" id="PF13439">
    <property type="entry name" value="Glyco_transf_4"/>
    <property type="match status" value="1"/>
</dbReference>
<organism evidence="2 3">
    <name type="scientific">Candidatus Methylacidithermus pantelleriae</name>
    <dbReference type="NCBI Taxonomy" id="2744239"/>
    <lineage>
        <taxon>Bacteria</taxon>
        <taxon>Pseudomonadati</taxon>
        <taxon>Verrucomicrobiota</taxon>
        <taxon>Methylacidiphilae</taxon>
        <taxon>Methylacidiphilales</taxon>
        <taxon>Methylacidiphilaceae</taxon>
        <taxon>Candidatus Methylacidithermus</taxon>
    </lineage>
</organism>
<evidence type="ECO:0000313" key="3">
    <source>
        <dbReference type="Proteomes" id="UP000663859"/>
    </source>
</evidence>
<reference evidence="2" key="1">
    <citation type="submission" date="2021-02" db="EMBL/GenBank/DDBJ databases">
        <authorList>
            <person name="Cremers G."/>
            <person name="Picone N."/>
        </authorList>
    </citation>
    <scope>NUCLEOTIDE SEQUENCE</scope>
    <source>
        <strain evidence="2">PQ17</strain>
    </source>
</reference>
<feature type="domain" description="Glycosyltransferase subfamily 4-like N-terminal" evidence="1">
    <location>
        <begin position="440"/>
        <end position="608"/>
    </location>
</feature>
<dbReference type="InterPro" id="IPR028098">
    <property type="entry name" value="Glyco_trans_4-like_N"/>
</dbReference>
<dbReference type="EMBL" id="CAJNOB010000015">
    <property type="protein sequence ID" value="CAF0697443.1"/>
    <property type="molecule type" value="Genomic_DNA"/>
</dbReference>
<dbReference type="SUPFAM" id="SSF53756">
    <property type="entry name" value="UDP-Glycosyltransferase/glycogen phosphorylase"/>
    <property type="match status" value="1"/>
</dbReference>
<dbReference type="GO" id="GO:0016757">
    <property type="term" value="F:glycosyltransferase activity"/>
    <property type="evidence" value="ECO:0007669"/>
    <property type="project" value="TreeGrafter"/>
</dbReference>
<sequence length="795" mass="90497">MLRVDLHLHSRHSDRPNEWILRRMGVPQSYSSPEELYRKLHTRGMNLKTITDHDSIEGVLAIAHYPDVFLSEEVTTYFPDGCPVHLLVWDITEEDHREIQKVRANIYELAAFLTAKGIAHAVTHPLVPLSDNWTVDHFERLLLLFKIFEVRNGNRERLSQLLCQYILEALTPEKIEELANRHNLLPTHPEPHRKWTTGGSDDHGGLFVACAWTEWEGNGGPKEFFAGLWRGEAQAMGEAGDPFKFSSSLYNTLFGFLRDRLQSRAPLAASLLSKVAERFVAGRNPAAFSFGERIGHVAEVIRSGQVFELVRPGEGGLAREFAKFFTDPRLREALDERIEAETLPQRRSFRVASYLVDELGYRLFVEFVRRWEHQNYLEALETAAGFVAVAGAVVPYLVGFARHAVPREILGELARRFPVGDGLFKGDEGRAWFTDTLEDVNGVARTIVAVARAAMALGRKLTVVTSRCELRSWDIPVKNFPPVGQFEIPEYELQKLSFPPVLDVLEWVYTQGYGELIVSTPGPVGLVAVMAGKLLRLPLIGIYHTDFPQYARFLSDDAFIESLTWKYMQWFYGQMDLVYVNSSFYRQKWIERGLAEEKLRIFWRGLDSNEFHPGFRDERFWIRRGARGPVLVYVGRISKEKGLAFLVEVLRELERRGRTFTMAFVGDGPYRKELGELWPKGIFTGFLSGPELSQAYASAELFLFPSTTDTFGNAVLEAMGCGLFAVVTDVGGPCELVRSLEGGYVVSARDLLGWVETIERLLEFPPSWEARKALAERVRMTRSWESSVERLWAHR</sequence>
<dbReference type="InterPro" id="IPR016195">
    <property type="entry name" value="Pol/histidinol_Pase-like"/>
</dbReference>
<dbReference type="Pfam" id="PF13692">
    <property type="entry name" value="Glyco_trans_1_4"/>
    <property type="match status" value="1"/>
</dbReference>